<evidence type="ECO:0000256" key="1">
    <source>
        <dbReference type="SAM" id="SignalP"/>
    </source>
</evidence>
<dbReference type="STRING" id="1122247.GCA_000379865_04013"/>
<feature type="chain" id="PRO_5039067382" description="DUF305 domain-containing protein" evidence="1">
    <location>
        <begin position="28"/>
        <end position="208"/>
    </location>
</feature>
<dbReference type="InterPro" id="IPR012347">
    <property type="entry name" value="Ferritin-like"/>
</dbReference>
<name>K5B9P8_MYCHD</name>
<dbReference type="Gene3D" id="1.20.1260.10">
    <property type="match status" value="1"/>
</dbReference>
<reference evidence="3 4" key="1">
    <citation type="journal article" date="2012" name="J. Bacteriol.">
        <title>Genome sequence of Mycobacterium hassiacum DSM 44199, a rare source of heat-stable mycobacterial proteins.</title>
        <authorList>
            <person name="Tiago I."/>
            <person name="Maranha A."/>
            <person name="Mendes V."/>
            <person name="Alarico S."/>
            <person name="Moynihan P.J."/>
            <person name="Clarke A.J."/>
            <person name="Macedo-Ribeiro S."/>
            <person name="Pereira P.J."/>
            <person name="Empadinhas N."/>
        </authorList>
    </citation>
    <scope>NUCLEOTIDE SEQUENCE [LARGE SCALE GENOMIC DNA]</scope>
    <source>
        <strain evidence="4">DSM 44199 / CIP 105218 / JCM 12690 / 3849</strain>
    </source>
</reference>
<proteinExistence type="predicted"/>
<dbReference type="OrthoDB" id="26872at2"/>
<dbReference type="RefSeq" id="WP_005623405.1">
    <property type="nucleotide sequence ID" value="NZ_AMRA01000007.1"/>
</dbReference>
<evidence type="ECO:0000259" key="2">
    <source>
        <dbReference type="Pfam" id="PF03713"/>
    </source>
</evidence>
<comment type="caution">
    <text evidence="3">The sequence shown here is derived from an EMBL/GenBank/DDBJ whole genome shotgun (WGS) entry which is preliminary data.</text>
</comment>
<keyword evidence="4" id="KW-1185">Reference proteome</keyword>
<keyword evidence="1" id="KW-0732">Signal</keyword>
<evidence type="ECO:0000313" key="4">
    <source>
        <dbReference type="Proteomes" id="UP000006265"/>
    </source>
</evidence>
<evidence type="ECO:0000313" key="3">
    <source>
        <dbReference type="EMBL" id="EKF25823.1"/>
    </source>
</evidence>
<feature type="domain" description="DUF305" evidence="2">
    <location>
        <begin position="57"/>
        <end position="202"/>
    </location>
</feature>
<sequence length="208" mass="22539">MSTTNVRIIVRLTAVLAALFTALFVASCGKSDEHADHGPSTDEPMITGEPAAFNADDIAFATNMIPHHQQAVDLALLVPERSDNPELIALAQQIGDVQEPEIAALRVFLVQWNENPDDQHGDHSAHVEMKGMVDDATMERLKSLSGPEFDQLWLESMIAHHQGAIEMAQAELANGINDDAKNLAQQIITAQQAEIDQMRQMLGGGQGG</sequence>
<protein>
    <recommendedName>
        <fullName evidence="2">DUF305 domain-containing protein</fullName>
    </recommendedName>
</protein>
<feature type="signal peptide" evidence="1">
    <location>
        <begin position="1"/>
        <end position="27"/>
    </location>
</feature>
<dbReference type="InterPro" id="IPR005183">
    <property type="entry name" value="DUF305_CopM-like"/>
</dbReference>
<dbReference type="Pfam" id="PF03713">
    <property type="entry name" value="DUF305"/>
    <property type="match status" value="1"/>
</dbReference>
<dbReference type="Proteomes" id="UP000006265">
    <property type="component" value="Unassembled WGS sequence"/>
</dbReference>
<dbReference type="EMBL" id="AMRA01000007">
    <property type="protein sequence ID" value="EKF25823.1"/>
    <property type="molecule type" value="Genomic_DNA"/>
</dbReference>
<dbReference type="PROSITE" id="PS51257">
    <property type="entry name" value="PROKAR_LIPOPROTEIN"/>
    <property type="match status" value="1"/>
</dbReference>
<dbReference type="AlphaFoldDB" id="K5B9P8"/>
<organism evidence="3 4">
    <name type="scientific">Mycolicibacterium hassiacum (strain DSM 44199 / CIP 105218 / JCM 12690 / 3849)</name>
    <name type="common">Mycobacterium hassiacum</name>
    <dbReference type="NCBI Taxonomy" id="1122247"/>
    <lineage>
        <taxon>Bacteria</taxon>
        <taxon>Bacillati</taxon>
        <taxon>Actinomycetota</taxon>
        <taxon>Actinomycetes</taxon>
        <taxon>Mycobacteriales</taxon>
        <taxon>Mycobacteriaceae</taxon>
        <taxon>Mycolicibacterium</taxon>
    </lineage>
</organism>
<dbReference type="PATRIC" id="fig|1122247.3.peg.150"/>
<accession>K5B9P8</accession>
<dbReference type="eggNOG" id="COG3544">
    <property type="taxonomic scope" value="Bacteria"/>
</dbReference>
<dbReference type="PANTHER" id="PTHR36933">
    <property type="entry name" value="SLL0788 PROTEIN"/>
    <property type="match status" value="1"/>
</dbReference>
<dbReference type="PANTHER" id="PTHR36933:SF1">
    <property type="entry name" value="SLL0788 PROTEIN"/>
    <property type="match status" value="1"/>
</dbReference>
<gene>
    <name evidence="3" type="ORF">C731_0163</name>
</gene>